<dbReference type="EMBL" id="BGZK01000199">
    <property type="protein sequence ID" value="GBP27845.1"/>
    <property type="molecule type" value="Genomic_DNA"/>
</dbReference>
<proteinExistence type="predicted"/>
<protein>
    <submittedName>
        <fullName evidence="2">Uncharacterized protein</fullName>
    </submittedName>
</protein>
<feature type="region of interest" description="Disordered" evidence="1">
    <location>
        <begin position="137"/>
        <end position="157"/>
    </location>
</feature>
<dbReference type="Proteomes" id="UP000299102">
    <property type="component" value="Unassembled WGS sequence"/>
</dbReference>
<reference evidence="2 3" key="1">
    <citation type="journal article" date="2019" name="Commun. Biol.">
        <title>The bagworm genome reveals a unique fibroin gene that provides high tensile strength.</title>
        <authorList>
            <person name="Kono N."/>
            <person name="Nakamura H."/>
            <person name="Ohtoshi R."/>
            <person name="Tomita M."/>
            <person name="Numata K."/>
            <person name="Arakawa K."/>
        </authorList>
    </citation>
    <scope>NUCLEOTIDE SEQUENCE [LARGE SCALE GENOMIC DNA]</scope>
</reference>
<dbReference type="AlphaFoldDB" id="A0A4C1UN53"/>
<evidence type="ECO:0000256" key="1">
    <source>
        <dbReference type="SAM" id="MobiDB-lite"/>
    </source>
</evidence>
<keyword evidence="3" id="KW-1185">Reference proteome</keyword>
<gene>
    <name evidence="2" type="ORF">EVAR_94249_1</name>
</gene>
<accession>A0A4C1UN53</accession>
<evidence type="ECO:0000313" key="2">
    <source>
        <dbReference type="EMBL" id="GBP27845.1"/>
    </source>
</evidence>
<sequence>MLNFILSAVKRPPFATYAGIRVSRRGRRASELPVTRNRTTDGGRKSSHFRVYRSKSKCDRPLTPARDLLAYGLRERPAAPRRRKESGRRRTHVEALVALPNRGRPLVIDRHAFKYVGGEESCRTFRAFCEDVISRKEAEQQRQRENSPSPHNRRRRIGRRKVAYAQLSLLITDSRAIDLKKSAAFLKSQGGVARVPLYCFFSCPDGQGKELLLVE</sequence>
<organism evidence="2 3">
    <name type="scientific">Eumeta variegata</name>
    <name type="common">Bagworm moth</name>
    <name type="synonym">Eumeta japonica</name>
    <dbReference type="NCBI Taxonomy" id="151549"/>
    <lineage>
        <taxon>Eukaryota</taxon>
        <taxon>Metazoa</taxon>
        <taxon>Ecdysozoa</taxon>
        <taxon>Arthropoda</taxon>
        <taxon>Hexapoda</taxon>
        <taxon>Insecta</taxon>
        <taxon>Pterygota</taxon>
        <taxon>Neoptera</taxon>
        <taxon>Endopterygota</taxon>
        <taxon>Lepidoptera</taxon>
        <taxon>Glossata</taxon>
        <taxon>Ditrysia</taxon>
        <taxon>Tineoidea</taxon>
        <taxon>Psychidae</taxon>
        <taxon>Oiketicinae</taxon>
        <taxon>Eumeta</taxon>
    </lineage>
</organism>
<evidence type="ECO:0000313" key="3">
    <source>
        <dbReference type="Proteomes" id="UP000299102"/>
    </source>
</evidence>
<name>A0A4C1UN53_EUMVA</name>
<comment type="caution">
    <text evidence="2">The sequence shown here is derived from an EMBL/GenBank/DDBJ whole genome shotgun (WGS) entry which is preliminary data.</text>
</comment>